<protein>
    <recommendedName>
        <fullName evidence="1">Uracil-DNA glycosylase-like domain-containing protein</fullName>
    </recommendedName>
</protein>
<comment type="caution">
    <text evidence="2">The sequence shown here is derived from an EMBL/GenBank/DDBJ whole genome shotgun (WGS) entry which is preliminary data.</text>
</comment>
<accession>A0A0C1IWE3</accession>
<dbReference type="SUPFAM" id="SSF52141">
    <property type="entry name" value="Uracil-DNA glycosylase-like"/>
    <property type="match status" value="1"/>
</dbReference>
<evidence type="ECO:0000259" key="1">
    <source>
        <dbReference type="Pfam" id="PF03167"/>
    </source>
</evidence>
<keyword evidence="3" id="KW-1185">Reference proteome</keyword>
<gene>
    <name evidence="2" type="ORF">OI18_10145</name>
</gene>
<dbReference type="InterPro" id="IPR005122">
    <property type="entry name" value="Uracil-DNA_glycosylase-like"/>
</dbReference>
<evidence type="ECO:0000313" key="2">
    <source>
        <dbReference type="EMBL" id="KIC94814.1"/>
    </source>
</evidence>
<feature type="domain" description="Uracil-DNA glycosylase-like" evidence="1">
    <location>
        <begin position="47"/>
        <end position="221"/>
    </location>
</feature>
<sequence>MKLFADKVLAFYKELTAPGYLPANVQALFPFTSPAVREVIREFYHRYFADNHARHMLIGINPGRYGAGITGINFTAPRQLAENCGIQHGFGNQSELSAEFIYLVIEAFGGAQAFYSRFYLASVSPVGYTRNGKNLNYYDDPLLSEAIRPFAVQCMNSQLGFGINRNIAICIGGDKNLRYLQGLNQQYGFFGKIISVPHPRFIMQYKRASLEKYIAEYLHALMQCVKE</sequence>
<dbReference type="RefSeq" id="WP_039139533.1">
    <property type="nucleotide sequence ID" value="NZ_JSVC01000010.1"/>
</dbReference>
<dbReference type="EMBL" id="JSVC01000010">
    <property type="protein sequence ID" value="KIC94814.1"/>
    <property type="molecule type" value="Genomic_DNA"/>
</dbReference>
<dbReference type="Proteomes" id="UP000031408">
    <property type="component" value="Unassembled WGS sequence"/>
</dbReference>
<dbReference type="InterPro" id="IPR032579">
    <property type="entry name" value="Phe_SMUG2-like"/>
</dbReference>
<dbReference type="OrthoDB" id="7107805at2"/>
<dbReference type="InterPro" id="IPR036895">
    <property type="entry name" value="Uracil-DNA_glycosylase-like_sf"/>
</dbReference>
<evidence type="ECO:0000313" key="3">
    <source>
        <dbReference type="Proteomes" id="UP000031408"/>
    </source>
</evidence>
<dbReference type="Pfam" id="PF03167">
    <property type="entry name" value="UDG"/>
    <property type="match status" value="1"/>
</dbReference>
<dbReference type="AlphaFoldDB" id="A0A0C1IWE3"/>
<dbReference type="Gene3D" id="3.40.470.10">
    <property type="entry name" value="Uracil-DNA glycosylase-like domain"/>
    <property type="match status" value="1"/>
</dbReference>
<name>A0A0C1IWE3_9BACT</name>
<reference evidence="2 3" key="1">
    <citation type="submission" date="2014-11" db="EMBL/GenBank/DDBJ databases">
        <title>Genome sequence of Flavihumibacter solisilvae 3-3.</title>
        <authorList>
            <person name="Zhou G."/>
            <person name="Li M."/>
            <person name="Wang G."/>
        </authorList>
    </citation>
    <scope>NUCLEOTIDE SEQUENCE [LARGE SCALE GENOMIC DNA]</scope>
    <source>
        <strain evidence="2 3">3-3</strain>
    </source>
</reference>
<organism evidence="2 3">
    <name type="scientific">Flavihumibacter solisilvae</name>
    <dbReference type="NCBI Taxonomy" id="1349421"/>
    <lineage>
        <taxon>Bacteria</taxon>
        <taxon>Pseudomonadati</taxon>
        <taxon>Bacteroidota</taxon>
        <taxon>Chitinophagia</taxon>
        <taxon>Chitinophagales</taxon>
        <taxon>Chitinophagaceae</taxon>
        <taxon>Flavihumibacter</taxon>
    </lineage>
</organism>
<dbReference type="CDD" id="cd19375">
    <property type="entry name" value="UDG-F3-like_SMUG2"/>
    <property type="match status" value="1"/>
</dbReference>
<proteinExistence type="predicted"/>
<dbReference type="STRING" id="1349421.OI18_10145"/>